<feature type="transmembrane region" description="Helical" evidence="5">
    <location>
        <begin position="28"/>
        <end position="54"/>
    </location>
</feature>
<evidence type="ECO:0000256" key="1">
    <source>
        <dbReference type="ARBA" id="ARBA00004141"/>
    </source>
</evidence>
<dbReference type="PANTHER" id="PTHR11785:SF512">
    <property type="entry name" value="SOBREMESA, ISOFORM B"/>
    <property type="match status" value="1"/>
</dbReference>
<dbReference type="PIRSF" id="PIRSF006060">
    <property type="entry name" value="AA_transporter"/>
    <property type="match status" value="1"/>
</dbReference>
<dbReference type="InterPro" id="IPR050598">
    <property type="entry name" value="AminoAcid_Transporter"/>
</dbReference>
<evidence type="ECO:0000256" key="5">
    <source>
        <dbReference type="SAM" id="Phobius"/>
    </source>
</evidence>
<gene>
    <name evidence="6" type="ORF">KUTeg_019928</name>
</gene>
<keyword evidence="3 5" id="KW-1133">Transmembrane helix</keyword>
<comment type="caution">
    <text evidence="6">The sequence shown here is derived from an EMBL/GenBank/DDBJ whole genome shotgun (WGS) entry which is preliminary data.</text>
</comment>
<organism evidence="6 7">
    <name type="scientific">Tegillarca granosa</name>
    <name type="common">Malaysian cockle</name>
    <name type="synonym">Anadara granosa</name>
    <dbReference type="NCBI Taxonomy" id="220873"/>
    <lineage>
        <taxon>Eukaryota</taxon>
        <taxon>Metazoa</taxon>
        <taxon>Spiralia</taxon>
        <taxon>Lophotrochozoa</taxon>
        <taxon>Mollusca</taxon>
        <taxon>Bivalvia</taxon>
        <taxon>Autobranchia</taxon>
        <taxon>Pteriomorphia</taxon>
        <taxon>Arcoida</taxon>
        <taxon>Arcoidea</taxon>
        <taxon>Arcidae</taxon>
        <taxon>Tegillarca</taxon>
    </lineage>
</organism>
<evidence type="ECO:0000313" key="7">
    <source>
        <dbReference type="Proteomes" id="UP001217089"/>
    </source>
</evidence>
<evidence type="ECO:0000256" key="3">
    <source>
        <dbReference type="ARBA" id="ARBA00022989"/>
    </source>
</evidence>
<evidence type="ECO:0000313" key="6">
    <source>
        <dbReference type="EMBL" id="KAJ8303532.1"/>
    </source>
</evidence>
<reference evidence="6 7" key="1">
    <citation type="submission" date="2022-12" db="EMBL/GenBank/DDBJ databases">
        <title>Chromosome-level genome of Tegillarca granosa.</title>
        <authorList>
            <person name="Kim J."/>
        </authorList>
    </citation>
    <scope>NUCLEOTIDE SEQUENCE [LARGE SCALE GENOMIC DNA]</scope>
    <source>
        <strain evidence="6">Teg-2019</strain>
        <tissue evidence="6">Adductor muscle</tissue>
    </source>
</reference>
<keyword evidence="4 5" id="KW-0472">Membrane</keyword>
<dbReference type="PANTHER" id="PTHR11785">
    <property type="entry name" value="AMINO ACID TRANSPORTER"/>
    <property type="match status" value="1"/>
</dbReference>
<keyword evidence="7" id="KW-1185">Reference proteome</keyword>
<feature type="transmembrane region" description="Helical" evidence="5">
    <location>
        <begin position="199"/>
        <end position="219"/>
    </location>
</feature>
<protein>
    <submittedName>
        <fullName evidence="6">Uncharacterized protein</fullName>
    </submittedName>
</protein>
<feature type="transmembrane region" description="Helical" evidence="5">
    <location>
        <begin position="281"/>
        <end position="298"/>
    </location>
</feature>
<comment type="subcellular location">
    <subcellularLocation>
        <location evidence="1">Membrane</location>
        <topology evidence="1">Multi-pass membrane protein</topology>
    </subcellularLocation>
</comment>
<proteinExistence type="predicted"/>
<dbReference type="Gene3D" id="1.20.1740.10">
    <property type="entry name" value="Amino acid/polyamine transporter I"/>
    <property type="match status" value="1"/>
</dbReference>
<dbReference type="Proteomes" id="UP001217089">
    <property type="component" value="Unassembled WGS sequence"/>
</dbReference>
<dbReference type="EMBL" id="JARBDR010000917">
    <property type="protein sequence ID" value="KAJ8303532.1"/>
    <property type="molecule type" value="Genomic_DNA"/>
</dbReference>
<feature type="transmembrane region" description="Helical" evidence="5">
    <location>
        <begin position="255"/>
        <end position="275"/>
    </location>
</feature>
<feature type="transmembrane region" description="Helical" evidence="5">
    <location>
        <begin position="147"/>
        <end position="169"/>
    </location>
</feature>
<evidence type="ECO:0000256" key="2">
    <source>
        <dbReference type="ARBA" id="ARBA00022692"/>
    </source>
</evidence>
<evidence type="ECO:0000256" key="4">
    <source>
        <dbReference type="ARBA" id="ARBA00023136"/>
    </source>
</evidence>
<sequence length="330" mass="37392">MITKSGAEYAYLKEAFGPLHATLGPIPAFLFAWTSVLILKPALFGVVAMSFAVYTTEPFFPCDPPPFLVPAISVICLRSTEYLSEGFEDTTKSPSLVALAFYDGLWAYDGWNNLNYVTEEIINPFVLGETGCLVWQPSLCLFQWHSLHLVLLMVHVLLVEEFLFPFMYYRVMYVAAREGHLPEVLSYVHAKQCTPMTSLVLSTVIAIIMVLTGDIFSLIDFFSFAAWMFYGGTMAALLVLRCTKRNAHRPYKVPIVVPLIVLICSCYLVVAPIIQDPRIEFLYAALFMFSGLFFYVPFVVYKKRLAFVAPVTRFIQMILWVAPSRYEPPE</sequence>
<dbReference type="Pfam" id="PF13520">
    <property type="entry name" value="AA_permease_2"/>
    <property type="match status" value="1"/>
</dbReference>
<accession>A0ABQ9EDY8</accession>
<dbReference type="InterPro" id="IPR002293">
    <property type="entry name" value="AA/rel_permease1"/>
</dbReference>
<keyword evidence="2 5" id="KW-0812">Transmembrane</keyword>
<name>A0ABQ9EDY8_TEGGR</name>
<feature type="transmembrane region" description="Helical" evidence="5">
    <location>
        <begin position="225"/>
        <end position="243"/>
    </location>
</feature>